<dbReference type="AlphaFoldDB" id="A0A3S3RU95"/>
<dbReference type="InterPro" id="IPR006028">
    <property type="entry name" value="GABAA/Glycine_rcpt"/>
</dbReference>
<dbReference type="GO" id="GO:0099095">
    <property type="term" value="F:ligand-gated monoatomic anion channel activity"/>
    <property type="evidence" value="ECO:0007669"/>
    <property type="project" value="UniProtKB-ARBA"/>
</dbReference>
<keyword evidence="4" id="KW-1185">Reference proteome</keyword>
<evidence type="ECO:0000313" key="4">
    <source>
        <dbReference type="Proteomes" id="UP000285301"/>
    </source>
</evidence>
<dbReference type="EMBL" id="NCKU01004326">
    <property type="protein sequence ID" value="RWS06128.1"/>
    <property type="molecule type" value="Genomic_DNA"/>
</dbReference>
<dbReference type="OrthoDB" id="6490394at2759"/>
<dbReference type="InterPro" id="IPR006029">
    <property type="entry name" value="Neurotrans-gated_channel_TM"/>
</dbReference>
<dbReference type="PRINTS" id="PR00253">
    <property type="entry name" value="GABAARECEPTR"/>
</dbReference>
<comment type="caution">
    <text evidence="3">The sequence shown here is derived from an EMBL/GenBank/DDBJ whole genome shotgun (WGS) entry which is preliminary data.</text>
</comment>
<dbReference type="GO" id="GO:0005254">
    <property type="term" value="F:chloride channel activity"/>
    <property type="evidence" value="ECO:0007669"/>
    <property type="project" value="UniProtKB-ARBA"/>
</dbReference>
<keyword evidence="1" id="KW-0472">Membrane</keyword>
<dbReference type="Proteomes" id="UP000285301">
    <property type="component" value="Unassembled WGS sequence"/>
</dbReference>
<proteinExistence type="predicted"/>
<keyword evidence="1" id="KW-1133">Transmembrane helix</keyword>
<evidence type="ECO:0000259" key="2">
    <source>
        <dbReference type="Pfam" id="PF02932"/>
    </source>
</evidence>
<dbReference type="GO" id="GO:0005230">
    <property type="term" value="F:extracellular ligand-gated monoatomic ion channel activity"/>
    <property type="evidence" value="ECO:0007669"/>
    <property type="project" value="UniProtKB-ARBA"/>
</dbReference>
<dbReference type="Gene3D" id="1.20.58.390">
    <property type="entry name" value="Neurotransmitter-gated ion-channel transmembrane domain"/>
    <property type="match status" value="1"/>
</dbReference>
<feature type="transmembrane region" description="Helical" evidence="1">
    <location>
        <begin position="12"/>
        <end position="31"/>
    </location>
</feature>
<evidence type="ECO:0000256" key="1">
    <source>
        <dbReference type="SAM" id="Phobius"/>
    </source>
</evidence>
<keyword evidence="1" id="KW-0812">Transmembrane</keyword>
<evidence type="ECO:0000313" key="3">
    <source>
        <dbReference type="EMBL" id="RWS06128.1"/>
    </source>
</evidence>
<dbReference type="InterPro" id="IPR036719">
    <property type="entry name" value="Neuro-gated_channel_TM_sf"/>
</dbReference>
<organism evidence="3 4">
    <name type="scientific">Dinothrombium tinctorium</name>
    <dbReference type="NCBI Taxonomy" id="1965070"/>
    <lineage>
        <taxon>Eukaryota</taxon>
        <taxon>Metazoa</taxon>
        <taxon>Ecdysozoa</taxon>
        <taxon>Arthropoda</taxon>
        <taxon>Chelicerata</taxon>
        <taxon>Arachnida</taxon>
        <taxon>Acari</taxon>
        <taxon>Acariformes</taxon>
        <taxon>Trombidiformes</taxon>
        <taxon>Prostigmata</taxon>
        <taxon>Anystina</taxon>
        <taxon>Parasitengona</taxon>
        <taxon>Trombidioidea</taxon>
        <taxon>Trombidiidae</taxon>
        <taxon>Dinothrombium</taxon>
    </lineage>
</organism>
<feature type="domain" description="Neurotransmitter-gated ion-channel transmembrane" evidence="2">
    <location>
        <begin position="15"/>
        <end position="96"/>
    </location>
</feature>
<sequence length="102" mass="11480">MILKRNMGNMVTLKYIPSLTIVVASFVNFWVPINITPARISLVVTSLLALITQQLQITSGLRTSYTVAINIWMNLCTTLVFLCLIETAIAIIWDQKKKVLKV</sequence>
<dbReference type="SUPFAM" id="SSF90112">
    <property type="entry name" value="Neurotransmitter-gated ion-channel transmembrane pore"/>
    <property type="match status" value="1"/>
</dbReference>
<name>A0A3S3RU95_9ACAR</name>
<dbReference type="GO" id="GO:0016020">
    <property type="term" value="C:membrane"/>
    <property type="evidence" value="ECO:0007669"/>
    <property type="project" value="InterPro"/>
</dbReference>
<dbReference type="STRING" id="1965070.A0A3S3RU95"/>
<dbReference type="InterPro" id="IPR038050">
    <property type="entry name" value="Neuro_actylchol_rec"/>
</dbReference>
<dbReference type="Pfam" id="PF02932">
    <property type="entry name" value="Neur_chan_memb"/>
    <property type="match status" value="1"/>
</dbReference>
<dbReference type="GO" id="GO:0004888">
    <property type="term" value="F:transmembrane signaling receptor activity"/>
    <property type="evidence" value="ECO:0007669"/>
    <property type="project" value="InterPro"/>
</dbReference>
<feature type="transmembrane region" description="Helical" evidence="1">
    <location>
        <begin position="67"/>
        <end position="93"/>
    </location>
</feature>
<reference evidence="3 4" key="1">
    <citation type="journal article" date="2018" name="Gigascience">
        <title>Genomes of trombidid mites reveal novel predicted allergens and laterally-transferred genes associated with secondary metabolism.</title>
        <authorList>
            <person name="Dong X."/>
            <person name="Chaisiri K."/>
            <person name="Xia D."/>
            <person name="Armstrong S.D."/>
            <person name="Fang Y."/>
            <person name="Donnelly M.J."/>
            <person name="Kadowaki T."/>
            <person name="McGarry J.W."/>
            <person name="Darby A.C."/>
            <person name="Makepeace B.L."/>
        </authorList>
    </citation>
    <scope>NUCLEOTIDE SEQUENCE [LARGE SCALE GENOMIC DNA]</scope>
    <source>
        <strain evidence="3">UoL-WK</strain>
    </source>
</reference>
<gene>
    <name evidence="3" type="ORF">B4U79_13216</name>
</gene>
<accession>A0A3S3RU95</accession>
<protein>
    <submittedName>
        <fullName evidence="3">Cys-loop ligand gated ion channel-like protein</fullName>
    </submittedName>
</protein>